<proteinExistence type="predicted"/>
<dbReference type="Proteomes" id="UP001469553">
    <property type="component" value="Unassembled WGS sequence"/>
</dbReference>
<organism evidence="1 2">
    <name type="scientific">Ameca splendens</name>
    <dbReference type="NCBI Taxonomy" id="208324"/>
    <lineage>
        <taxon>Eukaryota</taxon>
        <taxon>Metazoa</taxon>
        <taxon>Chordata</taxon>
        <taxon>Craniata</taxon>
        <taxon>Vertebrata</taxon>
        <taxon>Euteleostomi</taxon>
        <taxon>Actinopterygii</taxon>
        <taxon>Neopterygii</taxon>
        <taxon>Teleostei</taxon>
        <taxon>Neoteleostei</taxon>
        <taxon>Acanthomorphata</taxon>
        <taxon>Ovalentaria</taxon>
        <taxon>Atherinomorphae</taxon>
        <taxon>Cyprinodontiformes</taxon>
        <taxon>Goodeidae</taxon>
        <taxon>Ameca</taxon>
    </lineage>
</organism>
<gene>
    <name evidence="1" type="ORF">AMECASPLE_036976</name>
</gene>
<evidence type="ECO:0000313" key="2">
    <source>
        <dbReference type="Proteomes" id="UP001469553"/>
    </source>
</evidence>
<sequence>MPNVSCTVAQLVALLPYSKKVLGLTPGCGSFCMVFACVGSHSGFLPQAKNMTVRLTGLSKLPLGMNGCMYGCLSCVSLCCPVMDWRPVQGVPCLLPIDAIHFEIPHHFN</sequence>
<name>A0ABV1A3J5_9TELE</name>
<keyword evidence="2" id="KW-1185">Reference proteome</keyword>
<comment type="caution">
    <text evidence="1">The sequence shown here is derived from an EMBL/GenBank/DDBJ whole genome shotgun (WGS) entry which is preliminary data.</text>
</comment>
<accession>A0ABV1A3J5</accession>
<dbReference type="EMBL" id="JAHRIP010081291">
    <property type="protein sequence ID" value="MEQ2312985.1"/>
    <property type="molecule type" value="Genomic_DNA"/>
</dbReference>
<reference evidence="1 2" key="1">
    <citation type="submission" date="2021-06" db="EMBL/GenBank/DDBJ databases">
        <authorList>
            <person name="Palmer J.M."/>
        </authorList>
    </citation>
    <scope>NUCLEOTIDE SEQUENCE [LARGE SCALE GENOMIC DNA]</scope>
    <source>
        <strain evidence="1 2">AS_MEX2019</strain>
        <tissue evidence="1">Muscle</tissue>
    </source>
</reference>
<protein>
    <submittedName>
        <fullName evidence="1">Uncharacterized protein</fullName>
    </submittedName>
</protein>
<evidence type="ECO:0000313" key="1">
    <source>
        <dbReference type="EMBL" id="MEQ2312985.1"/>
    </source>
</evidence>